<evidence type="ECO:0000313" key="2">
    <source>
        <dbReference type="Proteomes" id="UP000745663"/>
    </source>
</evidence>
<sequence>MNGVALLAMFATSAALGWVKYKSSLDQYPNDMWWWEGSVGENTVALDGDQDLLTSDGFFLVLDGGPELKPGDSFYVLHATNDHSQGMTYHCASRDRDRCYPISQVITFPMDTFTLNQGLVAAKPASQSHIDYVQQVVESTGHSSSSRS</sequence>
<dbReference type="RefSeq" id="WP_203584539.1">
    <property type="nucleotide sequence ID" value="NZ_JACOPV010000008.1"/>
</dbReference>
<organism evidence="1 2">
    <name type="scientific">Pseudomonas arcuscaelestis</name>
    <dbReference type="NCBI Taxonomy" id="2710591"/>
    <lineage>
        <taxon>Bacteria</taxon>
        <taxon>Pseudomonadati</taxon>
        <taxon>Pseudomonadota</taxon>
        <taxon>Gammaproteobacteria</taxon>
        <taxon>Pseudomonadales</taxon>
        <taxon>Pseudomonadaceae</taxon>
        <taxon>Pseudomonas</taxon>
    </lineage>
</organism>
<name>A0ABS2C0N4_9PSED</name>
<dbReference type="EMBL" id="JACOPV010000008">
    <property type="protein sequence ID" value="MBM5458599.1"/>
    <property type="molecule type" value="Genomic_DNA"/>
</dbReference>
<gene>
    <name evidence="1" type="ORF">H8F21_13600</name>
</gene>
<proteinExistence type="predicted"/>
<evidence type="ECO:0000313" key="1">
    <source>
        <dbReference type="EMBL" id="MBM5458599.1"/>
    </source>
</evidence>
<dbReference type="Proteomes" id="UP000745663">
    <property type="component" value="Unassembled WGS sequence"/>
</dbReference>
<keyword evidence="2" id="KW-1185">Reference proteome</keyword>
<accession>A0ABS2C0N4</accession>
<comment type="caution">
    <text evidence="1">The sequence shown here is derived from an EMBL/GenBank/DDBJ whole genome shotgun (WGS) entry which is preliminary data.</text>
</comment>
<reference evidence="1 2" key="1">
    <citation type="submission" date="2020-08" db="EMBL/GenBank/DDBJ databases">
        <title>Description of novel Pseudomonas species.</title>
        <authorList>
            <person name="Duman M."/>
            <person name="Mulet M."/>
            <person name="Altun S."/>
            <person name="Saticioglu I.B."/>
            <person name="Lalucat J."/>
            <person name="Garcia-Valdes E."/>
        </authorList>
    </citation>
    <scope>NUCLEOTIDE SEQUENCE [LARGE SCALE GENOMIC DNA]</scope>
    <source>
        <strain evidence="1 2">P66</strain>
    </source>
</reference>
<protein>
    <submittedName>
        <fullName evidence="1">Uncharacterized protein</fullName>
    </submittedName>
</protein>